<evidence type="ECO:0000259" key="3">
    <source>
        <dbReference type="PROSITE" id="PS50181"/>
    </source>
</evidence>
<dbReference type="Gene3D" id="2.130.10.10">
    <property type="entry name" value="YVTN repeat-like/Quinoprotein amine dehydrogenase"/>
    <property type="match status" value="2"/>
</dbReference>
<evidence type="ECO:0000313" key="5">
    <source>
        <dbReference type="Proteomes" id="UP000215902"/>
    </source>
</evidence>
<proteinExistence type="predicted"/>
<dbReference type="InterPro" id="IPR036047">
    <property type="entry name" value="F-box-like_dom_sf"/>
</dbReference>
<dbReference type="Proteomes" id="UP000215902">
    <property type="component" value="Unassembled WGS sequence"/>
</dbReference>
<dbReference type="EMBL" id="NIVC01000654">
    <property type="protein sequence ID" value="PAA79078.1"/>
    <property type="molecule type" value="Genomic_DNA"/>
</dbReference>
<dbReference type="SMART" id="SM00320">
    <property type="entry name" value="WD40"/>
    <property type="match status" value="3"/>
</dbReference>
<dbReference type="GO" id="GO:0080008">
    <property type="term" value="C:Cul4-RING E3 ubiquitin ligase complex"/>
    <property type="evidence" value="ECO:0007669"/>
    <property type="project" value="InterPro"/>
</dbReference>
<dbReference type="InterPro" id="IPR011041">
    <property type="entry name" value="Quinoprot_gluc/sorb_DH_b-prop"/>
</dbReference>
<keyword evidence="5" id="KW-1185">Reference proteome</keyword>
<dbReference type="GO" id="GO:0016567">
    <property type="term" value="P:protein ubiquitination"/>
    <property type="evidence" value="ECO:0007669"/>
    <property type="project" value="InterPro"/>
</dbReference>
<keyword evidence="1" id="KW-0853">WD repeat</keyword>
<dbReference type="PANTHER" id="PTHR20995:SF17">
    <property type="entry name" value="F-BOX_WD REPEAT-CONTAINING PROTEIN 5"/>
    <property type="match status" value="1"/>
</dbReference>
<dbReference type="AlphaFoldDB" id="A0A267FZ19"/>
<dbReference type="InterPro" id="IPR042508">
    <property type="entry name" value="FBXW5"/>
</dbReference>
<dbReference type="SUPFAM" id="SSF50978">
    <property type="entry name" value="WD40 repeat-like"/>
    <property type="match status" value="1"/>
</dbReference>
<dbReference type="InterPro" id="IPR001810">
    <property type="entry name" value="F-box_dom"/>
</dbReference>
<dbReference type="InterPro" id="IPR001680">
    <property type="entry name" value="WD40_rpt"/>
</dbReference>
<evidence type="ECO:0000256" key="2">
    <source>
        <dbReference type="SAM" id="MobiDB-lite"/>
    </source>
</evidence>
<sequence length="669" mass="75133">MAQPCSPQHSLWCNLPQLALYRVLESLDSLADIEAVSLACRNWHFLVNREAFWSGYLARSHPNYRRSDPLPPVAPTRHQLARLIEDSKPDELECQCGQHSDEVLHVAAPDTPDGRYFATASKDGTVKLWLVCNPGQCYRTLHFNKAALIASLPADVAVETHRLELVSQFDWLYCQYVEFQPFAAESGDVILISGAKREAEQGEIAIYNIEMDQFLSRAELQPYDVFGCFLDSYHYLSGTFELNHFDNTSVTRVLIHRIGLLTSNERLLLELRNTPESASLQAYVGHPAAIVRRLMVAQGGRMCLGAKGRCRFNNNVDSDDNSSNRHCGRFQTRASRLQYEFESNRLTKASDVAESVSPSVRRDPAECRCREKLLLVNRGRNNFLSECVCVRRLRHCRPPWIGAYERHLDGFHGPDSDAGFDPDADPCRWASRSIYSLSEQSSTRRVAGVGDNPNIDADEWEVSVGGHVIGMSLSQDHRFLFVNVRPWRHPQAAAAAAAVGDAADWDLAFAAAPAAIGALELSESAEIHVLDLLACRYFGCVYTGHKGFTPSQQCFFLFMDVGSQLVCSGSEDCQAYVWDRIYGTKLCTLRHDSVVNACALSACGLLATASDDCTVKFWSSRRYRLLQQQKRLKQQKQQEQQLAKQQQPMMTRRMAAKQTADSMRMETGQ</sequence>
<dbReference type="PROSITE" id="PS50181">
    <property type="entry name" value="FBOX"/>
    <property type="match status" value="1"/>
</dbReference>
<dbReference type="PANTHER" id="PTHR20995">
    <property type="entry name" value="F-BOX/WD REPEAT-CONTAINING PROTEIN 5"/>
    <property type="match status" value="1"/>
</dbReference>
<organism evidence="4 5">
    <name type="scientific">Macrostomum lignano</name>
    <dbReference type="NCBI Taxonomy" id="282301"/>
    <lineage>
        <taxon>Eukaryota</taxon>
        <taxon>Metazoa</taxon>
        <taxon>Spiralia</taxon>
        <taxon>Lophotrochozoa</taxon>
        <taxon>Platyhelminthes</taxon>
        <taxon>Rhabditophora</taxon>
        <taxon>Macrostomorpha</taxon>
        <taxon>Macrostomida</taxon>
        <taxon>Macrostomidae</taxon>
        <taxon>Macrostomum</taxon>
    </lineage>
</organism>
<accession>A0A267FZ19</accession>
<dbReference type="SUPFAM" id="SSF50952">
    <property type="entry name" value="Soluble quinoprotein glucose dehydrogenase"/>
    <property type="match status" value="1"/>
</dbReference>
<protein>
    <recommendedName>
        <fullName evidence="3">F-box domain-containing protein</fullName>
    </recommendedName>
</protein>
<dbReference type="GO" id="GO:0019005">
    <property type="term" value="C:SCF ubiquitin ligase complex"/>
    <property type="evidence" value="ECO:0007669"/>
    <property type="project" value="InterPro"/>
</dbReference>
<dbReference type="OrthoDB" id="192402at2759"/>
<feature type="repeat" description="WD" evidence="1">
    <location>
        <begin position="111"/>
        <end position="129"/>
    </location>
</feature>
<reference evidence="4 5" key="1">
    <citation type="submission" date="2017-06" db="EMBL/GenBank/DDBJ databases">
        <title>A platform for efficient transgenesis in Macrostomum lignano, a flatworm model organism for stem cell research.</title>
        <authorList>
            <person name="Berezikov E."/>
        </authorList>
    </citation>
    <scope>NUCLEOTIDE SEQUENCE [LARGE SCALE GENOMIC DNA]</scope>
    <source>
        <strain evidence="4">DV1</strain>
        <tissue evidence="4">Whole organism</tissue>
    </source>
</reference>
<dbReference type="InterPro" id="IPR036322">
    <property type="entry name" value="WD40_repeat_dom_sf"/>
</dbReference>
<evidence type="ECO:0000313" key="4">
    <source>
        <dbReference type="EMBL" id="PAA79078.1"/>
    </source>
</evidence>
<feature type="compositionally biased region" description="Low complexity" evidence="2">
    <location>
        <begin position="637"/>
        <end position="647"/>
    </location>
</feature>
<name>A0A267FZ19_9PLAT</name>
<dbReference type="SUPFAM" id="SSF81383">
    <property type="entry name" value="F-box domain"/>
    <property type="match status" value="1"/>
</dbReference>
<dbReference type="Pfam" id="PF00400">
    <property type="entry name" value="WD40"/>
    <property type="match status" value="2"/>
</dbReference>
<dbReference type="STRING" id="282301.A0A267FZ19"/>
<dbReference type="InterPro" id="IPR015943">
    <property type="entry name" value="WD40/YVTN_repeat-like_dom_sf"/>
</dbReference>
<comment type="caution">
    <text evidence="4">The sequence shown here is derived from an EMBL/GenBank/DDBJ whole genome shotgun (WGS) entry which is preliminary data.</text>
</comment>
<evidence type="ECO:0000256" key="1">
    <source>
        <dbReference type="PROSITE-ProRule" id="PRU00221"/>
    </source>
</evidence>
<dbReference type="PROSITE" id="PS50082">
    <property type="entry name" value="WD_REPEATS_2"/>
    <property type="match status" value="1"/>
</dbReference>
<gene>
    <name evidence="4" type="ORF">BOX15_Mlig000250g1</name>
</gene>
<feature type="domain" description="F-box" evidence="3">
    <location>
        <begin position="9"/>
        <end position="56"/>
    </location>
</feature>
<feature type="region of interest" description="Disordered" evidence="2">
    <location>
        <begin position="637"/>
        <end position="669"/>
    </location>
</feature>